<dbReference type="HOGENOM" id="CLU_789845_0_0_1"/>
<evidence type="ECO:0000313" key="2">
    <source>
        <dbReference type="Proteomes" id="UP000030641"/>
    </source>
</evidence>
<evidence type="ECO:0000313" key="1">
    <source>
        <dbReference type="EMBL" id="KEQ99105.1"/>
    </source>
</evidence>
<name>A0A074YN69_AURSE</name>
<accession>A0A074YN69</accession>
<dbReference type="STRING" id="1043005.A0A074YN69"/>
<organism evidence="1 2">
    <name type="scientific">Aureobasidium subglaciale (strain EXF-2481)</name>
    <name type="common">Aureobasidium pullulans var. subglaciale</name>
    <dbReference type="NCBI Taxonomy" id="1043005"/>
    <lineage>
        <taxon>Eukaryota</taxon>
        <taxon>Fungi</taxon>
        <taxon>Dikarya</taxon>
        <taxon>Ascomycota</taxon>
        <taxon>Pezizomycotina</taxon>
        <taxon>Dothideomycetes</taxon>
        <taxon>Dothideomycetidae</taxon>
        <taxon>Dothideales</taxon>
        <taxon>Saccotheciaceae</taxon>
        <taxon>Aureobasidium</taxon>
    </lineage>
</organism>
<dbReference type="RefSeq" id="XP_013347739.1">
    <property type="nucleotide sequence ID" value="XM_013492285.1"/>
</dbReference>
<reference evidence="1 2" key="1">
    <citation type="journal article" date="2014" name="BMC Genomics">
        <title>Genome sequencing of four Aureobasidium pullulans varieties: biotechnological potential, stress tolerance, and description of new species.</title>
        <authorList>
            <person name="Gostin Ar C."/>
            <person name="Ohm R.A."/>
            <person name="Kogej T."/>
            <person name="Sonjak S."/>
            <person name="Turk M."/>
            <person name="Zajc J."/>
            <person name="Zalar P."/>
            <person name="Grube M."/>
            <person name="Sun H."/>
            <person name="Han J."/>
            <person name="Sharma A."/>
            <person name="Chiniquy J."/>
            <person name="Ngan C.Y."/>
            <person name="Lipzen A."/>
            <person name="Barry K."/>
            <person name="Grigoriev I.V."/>
            <person name="Gunde-Cimerman N."/>
        </authorList>
    </citation>
    <scope>NUCLEOTIDE SEQUENCE [LARGE SCALE GENOMIC DNA]</scope>
    <source>
        <strain evidence="1 2">EXF-2481</strain>
    </source>
</reference>
<dbReference type="OMA" id="AMWVREL"/>
<sequence>MKLELLHLPFEILDQIIHFTIPDPHYLAYPASHSCTKTLLSLSRVSKFTFQTARKLLYTHCLYIDAPWRLGSLVTALSHSNSTIPLSCPRNLYLSPFSGPTIRNREIVTNITVLFTILGPYLKRLVINIPLRSHYPEDDRTETLRPLLRQGFVKLVELEEFASVRDELYLAYWNPAFNHIPMIEEDEDEDNDDDDEDQEDHTITDFFPSYWPKLKHLALYNSVFDTTFMDALARMPLLNTVVLSRRDFGDDEDDWLQLWNAKVGARVEITFIESTDVELEAGIKKLTFTDLPPHRAVDTSLGVWMCALYTPEDGDAIGDVQEWTLKRMLDGSLWSSSELEKLATQAPLHCL</sequence>
<dbReference type="AlphaFoldDB" id="A0A074YN69"/>
<protein>
    <submittedName>
        <fullName evidence="1">Uncharacterized protein</fullName>
    </submittedName>
</protein>
<proteinExistence type="predicted"/>
<gene>
    <name evidence="1" type="ORF">AUEXF2481DRAFT_399802</name>
</gene>
<dbReference type="Proteomes" id="UP000030641">
    <property type="component" value="Unassembled WGS sequence"/>
</dbReference>
<dbReference type="InParanoid" id="A0A074YN69"/>
<dbReference type="GeneID" id="25366482"/>
<dbReference type="OrthoDB" id="6365676at2759"/>
<dbReference type="EMBL" id="KL584751">
    <property type="protein sequence ID" value="KEQ99105.1"/>
    <property type="molecule type" value="Genomic_DNA"/>
</dbReference>
<keyword evidence="2" id="KW-1185">Reference proteome</keyword>